<keyword evidence="1" id="KW-0812">Transmembrane</keyword>
<proteinExistence type="predicted"/>
<dbReference type="AlphaFoldDB" id="A0A0E9QAN5"/>
<evidence type="ECO:0000313" key="2">
    <source>
        <dbReference type="EMBL" id="JAH13597.1"/>
    </source>
</evidence>
<accession>A0A0E9QAN5</accession>
<name>A0A0E9QAN5_ANGAN</name>
<keyword evidence="1" id="KW-1133">Transmembrane helix</keyword>
<dbReference type="EMBL" id="GBXM01094980">
    <property type="protein sequence ID" value="JAH13597.1"/>
    <property type="molecule type" value="Transcribed_RNA"/>
</dbReference>
<reference evidence="2" key="1">
    <citation type="submission" date="2014-11" db="EMBL/GenBank/DDBJ databases">
        <authorList>
            <person name="Amaro Gonzalez C."/>
        </authorList>
    </citation>
    <scope>NUCLEOTIDE SEQUENCE</scope>
</reference>
<organism evidence="2">
    <name type="scientific">Anguilla anguilla</name>
    <name type="common">European freshwater eel</name>
    <name type="synonym">Muraena anguilla</name>
    <dbReference type="NCBI Taxonomy" id="7936"/>
    <lineage>
        <taxon>Eukaryota</taxon>
        <taxon>Metazoa</taxon>
        <taxon>Chordata</taxon>
        <taxon>Craniata</taxon>
        <taxon>Vertebrata</taxon>
        <taxon>Euteleostomi</taxon>
        <taxon>Actinopterygii</taxon>
        <taxon>Neopterygii</taxon>
        <taxon>Teleostei</taxon>
        <taxon>Anguilliformes</taxon>
        <taxon>Anguillidae</taxon>
        <taxon>Anguilla</taxon>
    </lineage>
</organism>
<feature type="transmembrane region" description="Helical" evidence="1">
    <location>
        <begin position="6"/>
        <end position="24"/>
    </location>
</feature>
<reference evidence="2" key="2">
    <citation type="journal article" date="2015" name="Fish Shellfish Immunol.">
        <title>Early steps in the European eel (Anguilla anguilla)-Vibrio vulnificus interaction in the gills: Role of the RtxA13 toxin.</title>
        <authorList>
            <person name="Callol A."/>
            <person name="Pajuelo D."/>
            <person name="Ebbesson L."/>
            <person name="Teles M."/>
            <person name="MacKenzie S."/>
            <person name="Amaro C."/>
        </authorList>
    </citation>
    <scope>NUCLEOTIDE SEQUENCE</scope>
</reference>
<sequence>MPFFRAVPAVFLSILIFIINYGPCSFCDGF</sequence>
<keyword evidence="1" id="KW-0472">Membrane</keyword>
<protein>
    <submittedName>
        <fullName evidence="2">Uncharacterized protein</fullName>
    </submittedName>
</protein>
<evidence type="ECO:0000256" key="1">
    <source>
        <dbReference type="SAM" id="Phobius"/>
    </source>
</evidence>